<accession>A0A2R5G461</accession>
<evidence type="ECO:0000256" key="9">
    <source>
        <dbReference type="ARBA" id="ARBA00023136"/>
    </source>
</evidence>
<dbReference type="GO" id="GO:0007602">
    <property type="term" value="P:phototransduction"/>
    <property type="evidence" value="ECO:0007669"/>
    <property type="project" value="UniProtKB-KW"/>
</dbReference>
<organism evidence="13 14">
    <name type="scientific">Hondaea fermentalgiana</name>
    <dbReference type="NCBI Taxonomy" id="2315210"/>
    <lineage>
        <taxon>Eukaryota</taxon>
        <taxon>Sar</taxon>
        <taxon>Stramenopiles</taxon>
        <taxon>Bigyra</taxon>
        <taxon>Labyrinthulomycetes</taxon>
        <taxon>Thraustochytrida</taxon>
        <taxon>Thraustochytriidae</taxon>
        <taxon>Hondaea</taxon>
    </lineage>
</organism>
<keyword evidence="5 12" id="KW-0812">Transmembrane</keyword>
<evidence type="ECO:0000256" key="1">
    <source>
        <dbReference type="ARBA" id="ARBA00004141"/>
    </source>
</evidence>
<dbReference type="OrthoDB" id="536545at2759"/>
<keyword evidence="6" id="KW-0681">Retinal protein</keyword>
<dbReference type="GO" id="GO:0009881">
    <property type="term" value="F:photoreceptor activity"/>
    <property type="evidence" value="ECO:0007669"/>
    <property type="project" value="UniProtKB-KW"/>
</dbReference>
<evidence type="ECO:0000313" key="14">
    <source>
        <dbReference type="Proteomes" id="UP000241890"/>
    </source>
</evidence>
<dbReference type="Gene3D" id="1.20.1070.10">
    <property type="entry name" value="Rhodopsin 7-helix transmembrane proteins"/>
    <property type="match status" value="1"/>
</dbReference>
<dbReference type="Pfam" id="PF01036">
    <property type="entry name" value="Bac_rhodopsin"/>
    <property type="match status" value="1"/>
</dbReference>
<evidence type="ECO:0000313" key="13">
    <source>
        <dbReference type="EMBL" id="GBG24568.1"/>
    </source>
</evidence>
<comment type="similarity">
    <text evidence="2">Belongs to the archaeal/bacterial/fungal opsin family.</text>
</comment>
<protein>
    <submittedName>
        <fullName evidence="13">Uncharacterized protein</fullName>
    </submittedName>
</protein>
<feature type="transmembrane region" description="Helical" evidence="12">
    <location>
        <begin position="62"/>
        <end position="87"/>
    </location>
</feature>
<evidence type="ECO:0000256" key="11">
    <source>
        <dbReference type="SAM" id="MobiDB-lite"/>
    </source>
</evidence>
<sequence>MSYNETVWREDFAQVLLARPQNSGVVSQGVAGARLCVFSCSIALLCFYTFQWRIGRCNLHPIYVQFVTFCVYILSCFGTTDFLYIPVVDHAGVTFDLAIGRYLFWMMTCPVIISNVNILLNIMTPDDIELPQVTFMMVKDIVMIAFGVLAAMQQNITLKWIFNLASYFVCFWLVADLIVLMNEKKKFFMVYERCWEWIFAVMIYFFCAQSLFIFLYAVGPPCFNIMGPDGDRIGHSVGDLFAKNLFGFFAWYVRFVVLDPHVKRIRGARAVSPYQTRPVTATDQTSNRVSFLGRKTNTKKTTAGPRPPRLLIVEPKIELQRLFMFILRDAGIEGEIAFDLESATKIIRRDSLTHYDAILLNLTVAFEQRIATQKFRMQFRRKPFYLPLLGYCFDDNYAPLAEREEVERNLSDGFVRHVLDEAHLFDVVSHWREASGHWREIDDSADMERRLHQHVQGVHLSPVEGHGDIGSMSLVDTKYRAADEQPHTTNSGNSNNSREREPRTAMMVESPTSPGSPSDTRSVSGQAPQQQKSGGARISLRRKSSFETMNDNLRHQLKVEEEQVARLKQQGQDRQQVQSPVTAGDDYQQQSSGRGYYEPPSSIDSQAEPPSGRSATNSAAGKDDDLADEELGPKRRTSLIVKGSMM</sequence>
<comment type="caution">
    <text evidence="13">The sequence shown here is derived from an EMBL/GenBank/DDBJ whole genome shotgun (WGS) entry which is preliminary data.</text>
</comment>
<feature type="transmembrane region" description="Helical" evidence="12">
    <location>
        <begin position="194"/>
        <end position="218"/>
    </location>
</feature>
<feature type="compositionally biased region" description="Polar residues" evidence="11">
    <location>
        <begin position="510"/>
        <end position="533"/>
    </location>
</feature>
<keyword evidence="7 12" id="KW-1133">Transmembrane helix</keyword>
<dbReference type="PANTHER" id="PTHR28286">
    <property type="match status" value="1"/>
</dbReference>
<evidence type="ECO:0000256" key="10">
    <source>
        <dbReference type="ARBA" id="ARBA00023170"/>
    </source>
</evidence>
<keyword evidence="14" id="KW-1185">Reference proteome</keyword>
<evidence type="ECO:0000256" key="12">
    <source>
        <dbReference type="SAM" id="Phobius"/>
    </source>
</evidence>
<evidence type="ECO:0000256" key="3">
    <source>
        <dbReference type="ARBA" id="ARBA00022543"/>
    </source>
</evidence>
<keyword evidence="10" id="KW-0675">Receptor</keyword>
<feature type="transmembrane region" description="Helical" evidence="12">
    <location>
        <begin position="132"/>
        <end position="152"/>
    </location>
</feature>
<evidence type="ECO:0000256" key="2">
    <source>
        <dbReference type="ARBA" id="ARBA00008130"/>
    </source>
</evidence>
<dbReference type="GO" id="GO:0005886">
    <property type="term" value="C:plasma membrane"/>
    <property type="evidence" value="ECO:0007669"/>
    <property type="project" value="TreeGrafter"/>
</dbReference>
<evidence type="ECO:0000256" key="7">
    <source>
        <dbReference type="ARBA" id="ARBA00022989"/>
    </source>
</evidence>
<keyword evidence="3" id="KW-0600">Photoreceptor protein</keyword>
<feature type="transmembrane region" description="Helical" evidence="12">
    <location>
        <begin position="31"/>
        <end position="50"/>
    </location>
</feature>
<reference evidence="13 14" key="1">
    <citation type="submission" date="2017-12" db="EMBL/GenBank/DDBJ databases">
        <title>Sequencing, de novo assembly and annotation of complete genome of a new Thraustochytrid species, strain FCC1311.</title>
        <authorList>
            <person name="Sedici K."/>
            <person name="Godart F."/>
            <person name="Aiese Cigliano R."/>
            <person name="Sanseverino W."/>
            <person name="Barakat M."/>
            <person name="Ortet P."/>
            <person name="Marechal E."/>
            <person name="Cagnac O."/>
            <person name="Amato A."/>
        </authorList>
    </citation>
    <scope>NUCLEOTIDE SEQUENCE [LARGE SCALE GENOMIC DNA]</scope>
</reference>
<feature type="region of interest" description="Disordered" evidence="11">
    <location>
        <begin position="483"/>
        <end position="549"/>
    </location>
</feature>
<name>A0A2R5G461_9STRA</name>
<dbReference type="PANTHER" id="PTHR28286:SF2">
    <property type="entry name" value="BACTERIORHODOPSIN _OPSIN, NOPA (EUROFUNG)"/>
    <property type="match status" value="1"/>
</dbReference>
<feature type="transmembrane region" description="Helical" evidence="12">
    <location>
        <begin position="164"/>
        <end position="182"/>
    </location>
</feature>
<evidence type="ECO:0000256" key="4">
    <source>
        <dbReference type="ARBA" id="ARBA00022606"/>
    </source>
</evidence>
<dbReference type="SUPFAM" id="SSF81321">
    <property type="entry name" value="Family A G protein-coupled receptor-like"/>
    <property type="match status" value="1"/>
</dbReference>
<dbReference type="EMBL" id="BEYU01000006">
    <property type="protein sequence ID" value="GBG24568.1"/>
    <property type="molecule type" value="Genomic_DNA"/>
</dbReference>
<feature type="region of interest" description="Disordered" evidence="11">
    <location>
        <begin position="565"/>
        <end position="646"/>
    </location>
</feature>
<evidence type="ECO:0000256" key="5">
    <source>
        <dbReference type="ARBA" id="ARBA00022692"/>
    </source>
</evidence>
<dbReference type="InterPro" id="IPR001425">
    <property type="entry name" value="Arc/bac/fun_rhodopsins"/>
</dbReference>
<gene>
    <name evidence="13" type="ORF">FCC1311_007872</name>
</gene>
<feature type="transmembrane region" description="Helical" evidence="12">
    <location>
        <begin position="99"/>
        <end position="120"/>
    </location>
</feature>
<feature type="compositionally biased region" description="Polar residues" evidence="11">
    <location>
        <begin position="569"/>
        <end position="593"/>
    </location>
</feature>
<evidence type="ECO:0000256" key="6">
    <source>
        <dbReference type="ARBA" id="ARBA00022925"/>
    </source>
</evidence>
<comment type="subcellular location">
    <subcellularLocation>
        <location evidence="1">Membrane</location>
        <topology evidence="1">Multi-pass membrane protein</topology>
    </subcellularLocation>
</comment>
<keyword evidence="8" id="KW-0157">Chromophore</keyword>
<dbReference type="AlphaFoldDB" id="A0A2R5G461"/>
<keyword evidence="9 12" id="KW-0472">Membrane</keyword>
<proteinExistence type="inferred from homology"/>
<dbReference type="InParanoid" id="A0A2R5G461"/>
<evidence type="ECO:0000256" key="8">
    <source>
        <dbReference type="ARBA" id="ARBA00022991"/>
    </source>
</evidence>
<dbReference type="Proteomes" id="UP000241890">
    <property type="component" value="Unassembled WGS sequence"/>
</dbReference>
<keyword evidence="4" id="KW-0716">Sensory transduction</keyword>